<dbReference type="OrthoDB" id="3197131at2"/>
<dbReference type="SUPFAM" id="SSF46894">
    <property type="entry name" value="C-terminal effector domain of the bipartite response regulators"/>
    <property type="match status" value="1"/>
</dbReference>
<evidence type="ECO:0000256" key="7">
    <source>
        <dbReference type="PROSITE-ProRule" id="PRU01091"/>
    </source>
</evidence>
<gene>
    <name evidence="11" type="ORF">FNH21_05530</name>
</gene>
<feature type="region of interest" description="Disordered" evidence="8">
    <location>
        <begin position="130"/>
        <end position="156"/>
    </location>
</feature>
<dbReference type="GO" id="GO:0000156">
    <property type="term" value="F:phosphorelay response regulator activity"/>
    <property type="evidence" value="ECO:0007669"/>
    <property type="project" value="TreeGrafter"/>
</dbReference>
<dbReference type="RefSeq" id="WP_152812891.1">
    <property type="nucleotide sequence ID" value="NZ_VJXX01000001.1"/>
</dbReference>
<evidence type="ECO:0000256" key="6">
    <source>
        <dbReference type="PROSITE-ProRule" id="PRU00169"/>
    </source>
</evidence>
<dbReference type="SUPFAM" id="SSF52172">
    <property type="entry name" value="CheY-like"/>
    <property type="match status" value="1"/>
</dbReference>
<dbReference type="InterPro" id="IPR001867">
    <property type="entry name" value="OmpR/PhoB-type_DNA-bd"/>
</dbReference>
<accession>A0A7X1NNQ7</accession>
<feature type="domain" description="OmpR/PhoB-type" evidence="10">
    <location>
        <begin position="163"/>
        <end position="269"/>
    </location>
</feature>
<dbReference type="CDD" id="cd00383">
    <property type="entry name" value="trans_reg_C"/>
    <property type="match status" value="1"/>
</dbReference>
<dbReference type="InterPro" id="IPR001789">
    <property type="entry name" value="Sig_transdc_resp-reg_receiver"/>
</dbReference>
<keyword evidence="4 7" id="KW-0238">DNA-binding</keyword>
<evidence type="ECO:0000259" key="10">
    <source>
        <dbReference type="PROSITE" id="PS51755"/>
    </source>
</evidence>
<dbReference type="GO" id="GO:0006355">
    <property type="term" value="P:regulation of DNA-templated transcription"/>
    <property type="evidence" value="ECO:0007669"/>
    <property type="project" value="InterPro"/>
</dbReference>
<dbReference type="GO" id="GO:0000976">
    <property type="term" value="F:transcription cis-regulatory region binding"/>
    <property type="evidence" value="ECO:0007669"/>
    <property type="project" value="TreeGrafter"/>
</dbReference>
<evidence type="ECO:0000256" key="3">
    <source>
        <dbReference type="ARBA" id="ARBA00023015"/>
    </source>
</evidence>
<dbReference type="CDD" id="cd17574">
    <property type="entry name" value="REC_OmpR"/>
    <property type="match status" value="1"/>
</dbReference>
<dbReference type="InterPro" id="IPR039420">
    <property type="entry name" value="WalR-like"/>
</dbReference>
<dbReference type="GO" id="GO:0005829">
    <property type="term" value="C:cytosol"/>
    <property type="evidence" value="ECO:0007669"/>
    <property type="project" value="TreeGrafter"/>
</dbReference>
<dbReference type="GO" id="GO:0032993">
    <property type="term" value="C:protein-DNA complex"/>
    <property type="evidence" value="ECO:0007669"/>
    <property type="project" value="TreeGrafter"/>
</dbReference>
<dbReference type="SMART" id="SM00448">
    <property type="entry name" value="REC"/>
    <property type="match status" value="1"/>
</dbReference>
<dbReference type="Gene3D" id="1.10.10.10">
    <property type="entry name" value="Winged helix-like DNA-binding domain superfamily/Winged helix DNA-binding domain"/>
    <property type="match status" value="1"/>
</dbReference>
<comment type="caution">
    <text evidence="11">The sequence shown here is derived from an EMBL/GenBank/DDBJ whole genome shotgun (WGS) entry which is preliminary data.</text>
</comment>
<dbReference type="SMART" id="SM00862">
    <property type="entry name" value="Trans_reg_C"/>
    <property type="match status" value="1"/>
</dbReference>
<dbReference type="InterPro" id="IPR016032">
    <property type="entry name" value="Sig_transdc_resp-reg_C-effctor"/>
</dbReference>
<sequence>MNSVAAGDRRAAVVIEDDLDIRNLLCAVLEQGGFAASGAATGREGVDAVRQEHPAVVTLDIGLPDIDGYEVLRRIRTTSDCYVIVLSGRTDEMDILTALQAGADDYVLKPFRPRELRARIDAMLRRPRIGQPVAPPASVTPGASGGTAPASPATTEAPAGAAAGLLRNGNLVLDGEARTATCSGVELPLTKTEFNLLHELLRSNGAVRTKEELVRVSRGREYRGYNFVSRTDERAIEVHIANLRQKLARTSGDPDLITTVRGVGFRIMPRSSTSR</sequence>
<evidence type="ECO:0000256" key="8">
    <source>
        <dbReference type="SAM" id="MobiDB-lite"/>
    </source>
</evidence>
<keyword evidence="1 6" id="KW-0597">Phosphoprotein</keyword>
<organism evidence="11 12">
    <name type="scientific">Arthrobacter bussei</name>
    <dbReference type="NCBI Taxonomy" id="2594179"/>
    <lineage>
        <taxon>Bacteria</taxon>
        <taxon>Bacillati</taxon>
        <taxon>Actinomycetota</taxon>
        <taxon>Actinomycetes</taxon>
        <taxon>Micrococcales</taxon>
        <taxon>Micrococcaceae</taxon>
        <taxon>Arthrobacter</taxon>
    </lineage>
</organism>
<feature type="domain" description="Response regulatory" evidence="9">
    <location>
        <begin position="11"/>
        <end position="124"/>
    </location>
</feature>
<dbReference type="PANTHER" id="PTHR48111">
    <property type="entry name" value="REGULATOR OF RPOS"/>
    <property type="match status" value="1"/>
</dbReference>
<evidence type="ECO:0000256" key="2">
    <source>
        <dbReference type="ARBA" id="ARBA00023012"/>
    </source>
</evidence>
<evidence type="ECO:0000256" key="5">
    <source>
        <dbReference type="ARBA" id="ARBA00023163"/>
    </source>
</evidence>
<keyword evidence="3" id="KW-0805">Transcription regulation</keyword>
<dbReference type="Proteomes" id="UP000326464">
    <property type="component" value="Unassembled WGS sequence"/>
</dbReference>
<evidence type="ECO:0000259" key="9">
    <source>
        <dbReference type="PROSITE" id="PS50110"/>
    </source>
</evidence>
<dbReference type="InterPro" id="IPR036388">
    <property type="entry name" value="WH-like_DNA-bd_sf"/>
</dbReference>
<dbReference type="PANTHER" id="PTHR48111:SF1">
    <property type="entry name" value="TWO-COMPONENT RESPONSE REGULATOR ORR33"/>
    <property type="match status" value="1"/>
</dbReference>
<dbReference type="Gene3D" id="6.10.250.690">
    <property type="match status" value="1"/>
</dbReference>
<evidence type="ECO:0000313" key="12">
    <source>
        <dbReference type="Proteomes" id="UP000326464"/>
    </source>
</evidence>
<keyword evidence="5" id="KW-0804">Transcription</keyword>
<evidence type="ECO:0000256" key="4">
    <source>
        <dbReference type="ARBA" id="ARBA00023125"/>
    </source>
</evidence>
<dbReference type="Pfam" id="PF00486">
    <property type="entry name" value="Trans_reg_C"/>
    <property type="match status" value="1"/>
</dbReference>
<dbReference type="PROSITE" id="PS50110">
    <property type="entry name" value="RESPONSE_REGULATORY"/>
    <property type="match status" value="1"/>
</dbReference>
<keyword evidence="2" id="KW-0902">Two-component regulatory system</keyword>
<evidence type="ECO:0000313" key="11">
    <source>
        <dbReference type="EMBL" id="MPY10184.1"/>
    </source>
</evidence>
<feature type="modified residue" description="4-aspartylphosphate" evidence="6">
    <location>
        <position position="60"/>
    </location>
</feature>
<dbReference type="Pfam" id="PF00072">
    <property type="entry name" value="Response_reg"/>
    <property type="match status" value="1"/>
</dbReference>
<reference evidence="12" key="1">
    <citation type="submission" date="2019-07" db="EMBL/GenBank/DDBJ databases">
        <title>Arthrobacter KR32 sp. nov., isolated from mountain cheese made of cows milk.</title>
        <authorList>
            <person name="Flegler A."/>
        </authorList>
    </citation>
    <scope>NUCLEOTIDE SEQUENCE [LARGE SCALE GENOMIC DNA]</scope>
    <source>
        <strain evidence="12">KR32</strain>
    </source>
</reference>
<dbReference type="AlphaFoldDB" id="A0A7X1NNQ7"/>
<keyword evidence="12" id="KW-1185">Reference proteome</keyword>
<dbReference type="Gene3D" id="3.40.50.2300">
    <property type="match status" value="1"/>
</dbReference>
<proteinExistence type="predicted"/>
<dbReference type="EMBL" id="VJXX01000001">
    <property type="protein sequence ID" value="MPY10184.1"/>
    <property type="molecule type" value="Genomic_DNA"/>
</dbReference>
<feature type="DNA-binding region" description="OmpR/PhoB-type" evidence="7">
    <location>
        <begin position="163"/>
        <end position="269"/>
    </location>
</feature>
<dbReference type="PROSITE" id="PS51755">
    <property type="entry name" value="OMPR_PHOB"/>
    <property type="match status" value="1"/>
</dbReference>
<evidence type="ECO:0000256" key="1">
    <source>
        <dbReference type="ARBA" id="ARBA00022553"/>
    </source>
</evidence>
<protein>
    <submittedName>
        <fullName evidence="11">Response regulator transcription factor</fullName>
    </submittedName>
</protein>
<feature type="compositionally biased region" description="Low complexity" evidence="8">
    <location>
        <begin position="140"/>
        <end position="156"/>
    </location>
</feature>
<dbReference type="InterPro" id="IPR011006">
    <property type="entry name" value="CheY-like_superfamily"/>
</dbReference>
<name>A0A7X1NNQ7_9MICC</name>